<dbReference type="CDD" id="cd03426">
    <property type="entry name" value="NUDIX_CoAse_Nudt7"/>
    <property type="match status" value="1"/>
</dbReference>
<comment type="caution">
    <text evidence="8">The sequence shown here is derived from an EMBL/GenBank/DDBJ whole genome shotgun (WGS) entry which is preliminary data.</text>
</comment>
<keyword evidence="4" id="KW-0378">Hydrolase</keyword>
<organism evidence="8 9">
    <name type="scientific">Megasphaera massiliensis</name>
    <dbReference type="NCBI Taxonomy" id="1232428"/>
    <lineage>
        <taxon>Bacteria</taxon>
        <taxon>Bacillati</taxon>
        <taxon>Bacillota</taxon>
        <taxon>Negativicutes</taxon>
        <taxon>Veillonellales</taxon>
        <taxon>Veillonellaceae</taxon>
        <taxon>Megasphaera</taxon>
    </lineage>
</organism>
<dbReference type="EMBL" id="JANGEW010000009">
    <property type="protein sequence ID" value="MCQ5342576.1"/>
    <property type="molecule type" value="Genomic_DNA"/>
</dbReference>
<dbReference type="PANTHER" id="PTHR12992:SF11">
    <property type="entry name" value="MITOCHONDRIAL COENZYME A DIPHOSPHATASE NUDT8"/>
    <property type="match status" value="1"/>
</dbReference>
<dbReference type="Proteomes" id="UP001206692">
    <property type="component" value="Unassembled WGS sequence"/>
</dbReference>
<evidence type="ECO:0000313" key="8">
    <source>
        <dbReference type="EMBL" id="MCQ5342576.1"/>
    </source>
</evidence>
<evidence type="ECO:0000256" key="1">
    <source>
        <dbReference type="ARBA" id="ARBA00001936"/>
    </source>
</evidence>
<proteinExistence type="predicted"/>
<evidence type="ECO:0000256" key="5">
    <source>
        <dbReference type="ARBA" id="ARBA00022842"/>
    </source>
</evidence>
<feature type="domain" description="Nudix hydrolase" evidence="7">
    <location>
        <begin position="20"/>
        <end position="159"/>
    </location>
</feature>
<name>A0ABT1SRU1_9FIRM</name>
<evidence type="ECO:0000313" key="9">
    <source>
        <dbReference type="Proteomes" id="UP001206692"/>
    </source>
</evidence>
<evidence type="ECO:0000256" key="2">
    <source>
        <dbReference type="ARBA" id="ARBA00001946"/>
    </source>
</evidence>
<comment type="cofactor">
    <cofactor evidence="2">
        <name>Mg(2+)</name>
        <dbReference type="ChEBI" id="CHEBI:18420"/>
    </cofactor>
</comment>
<dbReference type="InterPro" id="IPR000086">
    <property type="entry name" value="NUDIX_hydrolase_dom"/>
</dbReference>
<sequence length="204" mass="23354">MKPFTPWPERIVRQNTCLNTVPCAVLVPVIHKDGEEHLVFEVRSSKLDWQPGEICFPGGRIDKTDASPLAAALRETREELGVSADHIHLWGPLDYLESPVGVTVWPFAAYMDTTDFTLSAGEVDHTFTVPLKWFDDHEPEIGRIELATRPAPDFPKDLDMPMRGEWRPRRTYNIKIYTYGNYKIWGITAHILDNFRGIRAIIQP</sequence>
<keyword evidence="6" id="KW-0464">Manganese</keyword>
<dbReference type="InterPro" id="IPR045121">
    <property type="entry name" value="CoAse"/>
</dbReference>
<evidence type="ECO:0000256" key="3">
    <source>
        <dbReference type="ARBA" id="ARBA00022723"/>
    </source>
</evidence>
<evidence type="ECO:0000259" key="7">
    <source>
        <dbReference type="PROSITE" id="PS51462"/>
    </source>
</evidence>
<dbReference type="InterPro" id="IPR015797">
    <property type="entry name" value="NUDIX_hydrolase-like_dom_sf"/>
</dbReference>
<comment type="cofactor">
    <cofactor evidence="1">
        <name>Mn(2+)</name>
        <dbReference type="ChEBI" id="CHEBI:29035"/>
    </cofactor>
</comment>
<dbReference type="SUPFAM" id="SSF55811">
    <property type="entry name" value="Nudix"/>
    <property type="match status" value="1"/>
</dbReference>
<dbReference type="PANTHER" id="PTHR12992">
    <property type="entry name" value="NUDIX HYDROLASE"/>
    <property type="match status" value="1"/>
</dbReference>
<keyword evidence="3" id="KW-0479">Metal-binding</keyword>
<dbReference type="RefSeq" id="WP_062411529.1">
    <property type="nucleotide sequence ID" value="NZ_JAJCIO010000007.1"/>
</dbReference>
<evidence type="ECO:0000256" key="4">
    <source>
        <dbReference type="ARBA" id="ARBA00022801"/>
    </source>
</evidence>
<evidence type="ECO:0000256" key="6">
    <source>
        <dbReference type="ARBA" id="ARBA00023211"/>
    </source>
</evidence>
<keyword evidence="9" id="KW-1185">Reference proteome</keyword>
<reference evidence="8 9" key="1">
    <citation type="submission" date="2022-06" db="EMBL/GenBank/DDBJ databases">
        <title>Isolation of gut microbiota from human fecal samples.</title>
        <authorList>
            <person name="Pamer E.G."/>
            <person name="Barat B."/>
            <person name="Waligurski E."/>
            <person name="Medina S."/>
            <person name="Paddock L."/>
            <person name="Mostad J."/>
        </authorList>
    </citation>
    <scope>NUCLEOTIDE SEQUENCE [LARGE SCALE GENOMIC DNA]</scope>
    <source>
        <strain evidence="8 9">DFI.1.1</strain>
    </source>
</reference>
<dbReference type="PROSITE" id="PS51462">
    <property type="entry name" value="NUDIX"/>
    <property type="match status" value="1"/>
</dbReference>
<keyword evidence="5" id="KW-0460">Magnesium</keyword>
<gene>
    <name evidence="8" type="ORF">NE675_05960</name>
</gene>
<protein>
    <submittedName>
        <fullName evidence="8">CoA pyrophosphatase</fullName>
    </submittedName>
</protein>
<accession>A0ABT1SRU1</accession>
<dbReference type="Gene3D" id="3.90.79.10">
    <property type="entry name" value="Nucleoside Triphosphate Pyrophosphohydrolase"/>
    <property type="match status" value="1"/>
</dbReference>
<dbReference type="Pfam" id="PF00293">
    <property type="entry name" value="NUDIX"/>
    <property type="match status" value="1"/>
</dbReference>